<dbReference type="Pfam" id="PF23572">
    <property type="entry name" value="GH3_C"/>
    <property type="match status" value="1"/>
</dbReference>
<dbReference type="Gene3D" id="3.40.50.12780">
    <property type="entry name" value="N-terminal domain of ligase-like"/>
    <property type="match status" value="1"/>
</dbReference>
<comment type="caution">
    <text evidence="3">The sequence shown here is derived from an EMBL/GenBank/DDBJ whole genome shotgun (WGS) entry which is preliminary data.</text>
</comment>
<dbReference type="InterPro" id="IPR004993">
    <property type="entry name" value="GH3"/>
</dbReference>
<dbReference type="InterPro" id="IPR055377">
    <property type="entry name" value="GH3_M"/>
</dbReference>
<dbReference type="GO" id="GO:0016881">
    <property type="term" value="F:acid-amino acid ligase activity"/>
    <property type="evidence" value="ECO:0007669"/>
    <property type="project" value="TreeGrafter"/>
</dbReference>
<gene>
    <name evidence="3" type="ORF">FYJ33_08215</name>
</gene>
<evidence type="ECO:0000313" key="3">
    <source>
        <dbReference type="EMBL" id="MSR91398.1"/>
    </source>
</evidence>
<proteinExistence type="predicted"/>
<protein>
    <submittedName>
        <fullName evidence="3">GH3 auxin-responsive promoter family protein</fullName>
    </submittedName>
</protein>
<feature type="domain" description="GH3 C-terminal" evidence="2">
    <location>
        <begin position="438"/>
        <end position="551"/>
    </location>
</feature>
<reference evidence="3 4" key="1">
    <citation type="submission" date="2019-08" db="EMBL/GenBank/DDBJ databases">
        <title>In-depth cultivation of the pig gut microbiome towards novel bacterial diversity and tailored functional studies.</title>
        <authorList>
            <person name="Wylensek D."/>
            <person name="Hitch T.C.A."/>
            <person name="Clavel T."/>
        </authorList>
    </citation>
    <scope>NUCLEOTIDE SEQUENCE [LARGE SCALE GENOMIC DNA]</scope>
    <source>
        <strain evidence="3 4">WCA-383-APC-5B</strain>
    </source>
</reference>
<dbReference type="InterPro" id="IPR042099">
    <property type="entry name" value="ANL_N_sf"/>
</dbReference>
<dbReference type="Pfam" id="PF03321">
    <property type="entry name" value="GH3"/>
    <property type="match status" value="1"/>
</dbReference>
<dbReference type="AlphaFoldDB" id="A0A7X2T1Z9"/>
<dbReference type="PANTHER" id="PTHR31901:SF9">
    <property type="entry name" value="GH3 DOMAIN-CONTAINING PROTEIN"/>
    <property type="match status" value="1"/>
</dbReference>
<feature type="domain" description="GH3 middle" evidence="1">
    <location>
        <begin position="348"/>
        <end position="422"/>
    </location>
</feature>
<name>A0A7X2T1Z9_9CLOT</name>
<dbReference type="EMBL" id="VULX01000010">
    <property type="protein sequence ID" value="MSR91398.1"/>
    <property type="molecule type" value="Genomic_DNA"/>
</dbReference>
<dbReference type="GO" id="GO:0005737">
    <property type="term" value="C:cytoplasm"/>
    <property type="evidence" value="ECO:0007669"/>
    <property type="project" value="TreeGrafter"/>
</dbReference>
<keyword evidence="4" id="KW-1185">Reference proteome</keyword>
<organism evidence="3 4">
    <name type="scientific">Inconstantimicrobium porci</name>
    <dbReference type="NCBI Taxonomy" id="2652291"/>
    <lineage>
        <taxon>Bacteria</taxon>
        <taxon>Bacillati</taxon>
        <taxon>Bacillota</taxon>
        <taxon>Clostridia</taxon>
        <taxon>Eubacteriales</taxon>
        <taxon>Clostridiaceae</taxon>
        <taxon>Inconstantimicrobium</taxon>
    </lineage>
</organism>
<dbReference type="Pfam" id="PF23571">
    <property type="entry name" value="GH3_M"/>
    <property type="match status" value="1"/>
</dbReference>
<dbReference type="PANTHER" id="PTHR31901">
    <property type="entry name" value="GH3 DOMAIN-CONTAINING PROTEIN"/>
    <property type="match status" value="1"/>
</dbReference>
<evidence type="ECO:0000313" key="4">
    <source>
        <dbReference type="Proteomes" id="UP000460287"/>
    </source>
</evidence>
<evidence type="ECO:0000259" key="1">
    <source>
        <dbReference type="Pfam" id="PF23571"/>
    </source>
</evidence>
<dbReference type="Proteomes" id="UP000460287">
    <property type="component" value="Unassembled WGS sequence"/>
</dbReference>
<accession>A0A7X2T1Z9</accession>
<dbReference type="InterPro" id="IPR055378">
    <property type="entry name" value="GH3_C"/>
</dbReference>
<sequence>MCFTGIISKVLYKTIISAGAIVDNKLERDTKHALNVNEKVLKNILKRNEESEIGKKYDFKNIKTIDDYKNKVPITKYDYYEEYIKRMAKGEKKVLMCDEVEYFGHTSGTTGKQKLIPSTKKARMIASKYMAFLLNRYAYDNLKYEWKYGRGLLIADIVMTSYTEGNIPVCSATSGGMKAMGKMIKYLYTSPYEVMTIKDKESSLYLHILFALKERGLTFISGVFISSVLDMFRIMEENHLDLVKDIRTGKVNRNLVIDDDVREKLNSYLEPDAMRADELEKIFKDGFRACARKIWPSLVYIGTVTGANFSIYDDKVNYYTNYLPIYSPCYAATEATIGMNKNVGIIKYIVIPDTVFYEFLPVDMENKQGGKIITKNIDELEIGEKYEVLVTNYSGLYRYRLGDVVRVVGYYNNSPEIVFEYRKNQVLNMASEKTNEMQLVAALRNTVKIFELEIIDYITEPDNNVSPGRYIIYVEFKDPLDAFTLKRVEKQLEIELKRTNIAYDRARYNFKLSPLKLVQLKKGTFNKVKESMYHKGVSKNQIKVPRVINKENIRQIIKEGRM</sequence>
<evidence type="ECO:0000259" key="2">
    <source>
        <dbReference type="Pfam" id="PF23572"/>
    </source>
</evidence>